<accession>K1Q228</accession>
<reference evidence="7" key="1">
    <citation type="journal article" date="2012" name="Nature">
        <title>The oyster genome reveals stress adaptation and complexity of shell formation.</title>
        <authorList>
            <person name="Zhang G."/>
            <person name="Fang X."/>
            <person name="Guo X."/>
            <person name="Li L."/>
            <person name="Luo R."/>
            <person name="Xu F."/>
            <person name="Yang P."/>
            <person name="Zhang L."/>
            <person name="Wang X."/>
            <person name="Qi H."/>
            <person name="Xiong Z."/>
            <person name="Que H."/>
            <person name="Xie Y."/>
            <person name="Holland P.W."/>
            <person name="Paps J."/>
            <person name="Zhu Y."/>
            <person name="Wu F."/>
            <person name="Chen Y."/>
            <person name="Wang J."/>
            <person name="Peng C."/>
            <person name="Meng J."/>
            <person name="Yang L."/>
            <person name="Liu J."/>
            <person name="Wen B."/>
            <person name="Zhang N."/>
            <person name="Huang Z."/>
            <person name="Zhu Q."/>
            <person name="Feng Y."/>
            <person name="Mount A."/>
            <person name="Hedgecock D."/>
            <person name="Xu Z."/>
            <person name="Liu Y."/>
            <person name="Domazet-Loso T."/>
            <person name="Du Y."/>
            <person name="Sun X."/>
            <person name="Zhang S."/>
            <person name="Liu B."/>
            <person name="Cheng P."/>
            <person name="Jiang X."/>
            <person name="Li J."/>
            <person name="Fan D."/>
            <person name="Wang W."/>
            <person name="Fu W."/>
            <person name="Wang T."/>
            <person name="Wang B."/>
            <person name="Zhang J."/>
            <person name="Peng Z."/>
            <person name="Li Y."/>
            <person name="Li N."/>
            <person name="Wang J."/>
            <person name="Chen M."/>
            <person name="He Y."/>
            <person name="Tan F."/>
            <person name="Song X."/>
            <person name="Zheng Q."/>
            <person name="Huang R."/>
            <person name="Yang H."/>
            <person name="Du X."/>
            <person name="Chen L."/>
            <person name="Yang M."/>
            <person name="Gaffney P.M."/>
            <person name="Wang S."/>
            <person name="Luo L."/>
            <person name="She Z."/>
            <person name="Ming Y."/>
            <person name="Huang W."/>
            <person name="Zhang S."/>
            <person name="Huang B."/>
            <person name="Zhang Y."/>
            <person name="Qu T."/>
            <person name="Ni P."/>
            <person name="Miao G."/>
            <person name="Wang J."/>
            <person name="Wang Q."/>
            <person name="Steinberg C.E."/>
            <person name="Wang H."/>
            <person name="Li N."/>
            <person name="Qian L."/>
            <person name="Zhang G."/>
            <person name="Li Y."/>
            <person name="Yang H."/>
            <person name="Liu X."/>
            <person name="Wang J."/>
            <person name="Yin Y."/>
            <person name="Wang J."/>
        </authorList>
    </citation>
    <scope>NUCLEOTIDE SEQUENCE [LARGE SCALE GENOMIC DNA]</scope>
    <source>
        <strain evidence="7">05x7-T-G4-1.051#20</strain>
    </source>
</reference>
<dbReference type="SUPFAM" id="SSF48726">
    <property type="entry name" value="Immunoglobulin"/>
    <property type="match status" value="2"/>
</dbReference>
<dbReference type="InterPro" id="IPR007110">
    <property type="entry name" value="Ig-like_dom"/>
</dbReference>
<evidence type="ECO:0000256" key="5">
    <source>
        <dbReference type="ARBA" id="ARBA00023319"/>
    </source>
</evidence>
<comment type="subcellular location">
    <subcellularLocation>
        <location evidence="1">Membrane</location>
        <topology evidence="1">Single-pass type I membrane protein</topology>
    </subcellularLocation>
</comment>
<feature type="domain" description="Ig-like" evidence="6">
    <location>
        <begin position="26"/>
        <end position="114"/>
    </location>
</feature>
<evidence type="ECO:0000256" key="1">
    <source>
        <dbReference type="ARBA" id="ARBA00004479"/>
    </source>
</evidence>
<dbReference type="GO" id="GO:0005886">
    <property type="term" value="C:plasma membrane"/>
    <property type="evidence" value="ECO:0007669"/>
    <property type="project" value="TreeGrafter"/>
</dbReference>
<evidence type="ECO:0000256" key="4">
    <source>
        <dbReference type="ARBA" id="ARBA00023180"/>
    </source>
</evidence>
<keyword evidence="2" id="KW-0472">Membrane</keyword>
<dbReference type="PANTHER" id="PTHR11640">
    <property type="entry name" value="NEPHRIN"/>
    <property type="match status" value="1"/>
</dbReference>
<sequence>MARITQHRDRGRYRKTGYAAELFSKPSKPKITGDLNVEVNRYIELTCSSQSTLAPFYYSKLFTLSYTWFVNDTKMDGETRGTLRLYVTRDLKYNRYSCTATEEDMESDRSDSIQINPLYGPDRIIITPEPGKLTVREGETIGPFVCTADCNPTCSITWRVKNFDVFSDARSEMETLLQQAVQRDLDGPLLYIIDKIKSYIELTEYAPLRISCQVDGNPAPTIRLSRGQADTELDERKGTWLNYTIDTAQCTHTDTYRCSGRSTGFNITEKVININVLCYTSFDCGGNFKSTFGSKSGIDTKVNVAVPIIANPPPRASDFKWDGPVPVSVRTTISRGDVTYKHLIRSSIPVKDRNYFGNYTLSYNGEIITKITINPEGPVGPTIKPNPLTQG</sequence>
<gene>
    <name evidence="7" type="ORF">CGI_10010079</name>
</gene>
<dbReference type="InParanoid" id="K1Q228"/>
<dbReference type="HOGENOM" id="CLU_706466_0_0_1"/>
<evidence type="ECO:0000313" key="7">
    <source>
        <dbReference type="EMBL" id="EKC30452.1"/>
    </source>
</evidence>
<dbReference type="EMBL" id="JH817030">
    <property type="protein sequence ID" value="EKC30452.1"/>
    <property type="molecule type" value="Genomic_DNA"/>
</dbReference>
<organism evidence="7">
    <name type="scientific">Magallana gigas</name>
    <name type="common">Pacific oyster</name>
    <name type="synonym">Crassostrea gigas</name>
    <dbReference type="NCBI Taxonomy" id="29159"/>
    <lineage>
        <taxon>Eukaryota</taxon>
        <taxon>Metazoa</taxon>
        <taxon>Spiralia</taxon>
        <taxon>Lophotrochozoa</taxon>
        <taxon>Mollusca</taxon>
        <taxon>Bivalvia</taxon>
        <taxon>Autobranchia</taxon>
        <taxon>Pteriomorphia</taxon>
        <taxon>Ostreida</taxon>
        <taxon>Ostreoidea</taxon>
        <taxon>Ostreidae</taxon>
        <taxon>Magallana</taxon>
    </lineage>
</organism>
<protein>
    <recommendedName>
        <fullName evidence="6">Ig-like domain-containing protein</fullName>
    </recommendedName>
</protein>
<dbReference type="PROSITE" id="PS50835">
    <property type="entry name" value="IG_LIKE"/>
    <property type="match status" value="2"/>
</dbReference>
<dbReference type="PANTHER" id="PTHR11640:SF31">
    <property type="entry name" value="IRREGULAR CHIASM C-ROUGHEST PROTEIN-RELATED"/>
    <property type="match status" value="1"/>
</dbReference>
<evidence type="ECO:0000259" key="6">
    <source>
        <dbReference type="PROSITE" id="PS50835"/>
    </source>
</evidence>
<feature type="domain" description="Ig-like" evidence="6">
    <location>
        <begin position="121"/>
        <end position="225"/>
    </location>
</feature>
<dbReference type="GO" id="GO:0098609">
    <property type="term" value="P:cell-cell adhesion"/>
    <property type="evidence" value="ECO:0007669"/>
    <property type="project" value="TreeGrafter"/>
</dbReference>
<keyword evidence="4" id="KW-0325">Glycoprotein</keyword>
<name>K1Q228_MAGGI</name>
<evidence type="ECO:0000256" key="3">
    <source>
        <dbReference type="ARBA" id="ARBA00023157"/>
    </source>
</evidence>
<dbReference type="GO" id="GO:0005911">
    <property type="term" value="C:cell-cell junction"/>
    <property type="evidence" value="ECO:0007669"/>
    <property type="project" value="TreeGrafter"/>
</dbReference>
<dbReference type="AlphaFoldDB" id="K1Q228"/>
<dbReference type="InterPro" id="IPR051275">
    <property type="entry name" value="Cell_adhesion_signaling"/>
</dbReference>
<dbReference type="Gene3D" id="2.60.40.10">
    <property type="entry name" value="Immunoglobulins"/>
    <property type="match status" value="1"/>
</dbReference>
<proteinExistence type="predicted"/>
<dbReference type="GO" id="GO:0050839">
    <property type="term" value="F:cell adhesion molecule binding"/>
    <property type="evidence" value="ECO:0007669"/>
    <property type="project" value="TreeGrafter"/>
</dbReference>
<keyword evidence="3" id="KW-1015">Disulfide bond</keyword>
<evidence type="ECO:0000256" key="2">
    <source>
        <dbReference type="ARBA" id="ARBA00023136"/>
    </source>
</evidence>
<keyword evidence="5" id="KW-0393">Immunoglobulin domain</keyword>
<dbReference type="InterPro" id="IPR013783">
    <property type="entry name" value="Ig-like_fold"/>
</dbReference>
<dbReference type="InterPro" id="IPR036179">
    <property type="entry name" value="Ig-like_dom_sf"/>
</dbReference>